<protein>
    <submittedName>
        <fullName evidence="2">Uncharacterized protein</fullName>
    </submittedName>
</protein>
<reference evidence="2 3" key="1">
    <citation type="submission" date="2018-06" db="EMBL/GenBank/DDBJ databases">
        <authorList>
            <consortium name="Pathogen Informatics"/>
            <person name="Doyle S."/>
        </authorList>
    </citation>
    <scope>NUCLEOTIDE SEQUENCE [LARGE SCALE GENOMIC DNA]</scope>
    <source>
        <strain evidence="2 3">NCTC13456</strain>
    </source>
</reference>
<dbReference type="AlphaFoldDB" id="A0A376G9S5"/>
<gene>
    <name evidence="1" type="ORF">FH779_11595</name>
    <name evidence="2" type="ORF">NCTC13456_01445</name>
</gene>
<accession>A0A376G9S5</accession>
<name>A0A376G9S5_9FLAO</name>
<evidence type="ECO:0000313" key="3">
    <source>
        <dbReference type="Proteomes" id="UP000254737"/>
    </source>
</evidence>
<dbReference type="Proteomes" id="UP000510643">
    <property type="component" value="Chromosome"/>
</dbReference>
<dbReference type="EMBL" id="CP040908">
    <property type="protein sequence ID" value="QLL58692.1"/>
    <property type="molecule type" value="Genomic_DNA"/>
</dbReference>
<evidence type="ECO:0000313" key="4">
    <source>
        <dbReference type="Proteomes" id="UP000510643"/>
    </source>
</evidence>
<dbReference type="STRING" id="343874.GCA_000805695_02807"/>
<dbReference type="KEGG" id="efal:FH779_11595"/>
<reference evidence="1 4" key="2">
    <citation type="submission" date="2019-06" db="EMBL/GenBank/DDBJ databases">
        <title>Emergence of pandrug resistant Empedobacter falsenii in China.</title>
        <authorList>
            <person name="Dong N."/>
            <person name="Chen S."/>
            <person name="Zhang R."/>
        </authorList>
    </citation>
    <scope>NUCLEOTIDE SEQUENCE [LARGE SCALE GENOMIC DNA]</scope>
    <source>
        <strain evidence="1 4">1681-1</strain>
    </source>
</reference>
<evidence type="ECO:0000313" key="2">
    <source>
        <dbReference type="EMBL" id="STD55266.1"/>
    </source>
</evidence>
<keyword evidence="4" id="KW-1185">Reference proteome</keyword>
<evidence type="ECO:0000313" key="1">
    <source>
        <dbReference type="EMBL" id="QLL58692.1"/>
    </source>
</evidence>
<organism evidence="2 3">
    <name type="scientific">Empedobacter falsenii</name>
    <dbReference type="NCBI Taxonomy" id="343874"/>
    <lineage>
        <taxon>Bacteria</taxon>
        <taxon>Pseudomonadati</taxon>
        <taxon>Bacteroidota</taxon>
        <taxon>Flavobacteriia</taxon>
        <taxon>Flavobacteriales</taxon>
        <taxon>Weeksellaceae</taxon>
        <taxon>Empedobacter</taxon>
    </lineage>
</organism>
<sequence>MHKNILSTITYVVKTRFCTSSKEFQITEFNSDNGLKNRLDAFSFLENYIEIISNEGLLQIESNFIQPKAIDRINTEINYPNGNNYKRLKLVNQEAIFITPNETIFPYGISLSFVLNEDFDTLKKDNEYEIYSLKNFEQINYSEQLNHLIIEYKLLKNLGFEEQIDAIKLNKYLFSNFDIEDNHFEILDTPFLWNNSTRQFFINNISNREFILDCLYDHLFHYQDFDYVQFLEKNCPKEIEKNIYAMLHGQGGLLFVGYHPENLTESIMSDIELINYYNLLDANFSQDEYLYKNINLQIFSFNDFPVLAITVFPLNEESKKSHAYNPDKIFVLQNNRFIKMKDN</sequence>
<dbReference type="Proteomes" id="UP000254737">
    <property type="component" value="Unassembled WGS sequence"/>
</dbReference>
<proteinExistence type="predicted"/>
<dbReference type="RefSeq" id="WP_114999692.1">
    <property type="nucleotide sequence ID" value="NZ_CP040908.1"/>
</dbReference>
<dbReference type="GeneID" id="78402111"/>
<dbReference type="EMBL" id="UFXS01000001">
    <property type="protein sequence ID" value="STD55266.1"/>
    <property type="molecule type" value="Genomic_DNA"/>
</dbReference>